<dbReference type="SUPFAM" id="SSF140453">
    <property type="entry name" value="EsxAB dimer-like"/>
    <property type="match status" value="1"/>
</dbReference>
<accession>A0A285VW74</accession>
<dbReference type="EMBL" id="OBQK01000023">
    <property type="protein sequence ID" value="SOC58147.1"/>
    <property type="molecule type" value="Genomic_DNA"/>
</dbReference>
<gene>
    <name evidence="1" type="ORF">SAMN05421879_1239</name>
</gene>
<dbReference type="AlphaFoldDB" id="A0A285VW74"/>
<name>A0A285VW74_9MICO</name>
<evidence type="ECO:0000313" key="2">
    <source>
        <dbReference type="Proteomes" id="UP000219688"/>
    </source>
</evidence>
<evidence type="ECO:0008006" key="3">
    <source>
        <dbReference type="Google" id="ProtNLM"/>
    </source>
</evidence>
<evidence type="ECO:0000313" key="1">
    <source>
        <dbReference type="EMBL" id="SOC58147.1"/>
    </source>
</evidence>
<proteinExistence type="predicted"/>
<protein>
    <recommendedName>
        <fullName evidence="3">Excreted virulence factor EspC, type VII ESX diderm</fullName>
    </recommendedName>
</protein>
<sequence length="104" mass="11807">MTTPEEKRARARLLREVATTISTKAWQLDDDLDTLLRRYPHRSDGVWWGPAATEFYDAVKDLRTDVRALRADVLGYAGDCRARASTLEDLADAQEAELREREAG</sequence>
<dbReference type="Gene3D" id="1.10.287.1060">
    <property type="entry name" value="ESAT-6-like"/>
    <property type="match status" value="1"/>
</dbReference>
<keyword evidence="2" id="KW-1185">Reference proteome</keyword>
<organism evidence="1 2">
    <name type="scientific">Ornithinimicrobium cerasi</name>
    <dbReference type="NCBI Taxonomy" id="2248773"/>
    <lineage>
        <taxon>Bacteria</taxon>
        <taxon>Bacillati</taxon>
        <taxon>Actinomycetota</taxon>
        <taxon>Actinomycetes</taxon>
        <taxon>Micrococcales</taxon>
        <taxon>Ornithinimicrobiaceae</taxon>
        <taxon>Ornithinimicrobium</taxon>
    </lineage>
</organism>
<dbReference type="Proteomes" id="UP000219688">
    <property type="component" value="Unassembled WGS sequence"/>
</dbReference>
<dbReference type="InterPro" id="IPR036689">
    <property type="entry name" value="ESAT-6-like_sf"/>
</dbReference>
<dbReference type="RefSeq" id="WP_097189327.1">
    <property type="nucleotide sequence ID" value="NZ_OBQK01000023.1"/>
</dbReference>
<reference evidence="2" key="1">
    <citation type="submission" date="2017-08" db="EMBL/GenBank/DDBJ databases">
        <authorList>
            <person name="Varghese N."/>
            <person name="Submissions S."/>
        </authorList>
    </citation>
    <scope>NUCLEOTIDE SEQUENCE [LARGE SCALE GENOMIC DNA]</scope>
    <source>
        <strain evidence="2">USBA17B2</strain>
    </source>
</reference>